<accession>A0A813JP78</accession>
<comment type="subcellular location">
    <subcellularLocation>
        <location evidence="1">Cytoplasm</location>
    </subcellularLocation>
</comment>
<evidence type="ECO:0000256" key="4">
    <source>
        <dbReference type="ARBA" id="ARBA00022737"/>
    </source>
</evidence>
<keyword evidence="4" id="KW-0677">Repeat</keyword>
<feature type="region of interest" description="Disordered" evidence="6">
    <location>
        <begin position="955"/>
        <end position="975"/>
    </location>
</feature>
<dbReference type="InterPro" id="IPR016024">
    <property type="entry name" value="ARM-type_fold"/>
</dbReference>
<keyword evidence="2" id="KW-0813">Transport</keyword>
<feature type="compositionally biased region" description="Basic and acidic residues" evidence="6">
    <location>
        <begin position="955"/>
        <end position="964"/>
    </location>
</feature>
<dbReference type="SUPFAM" id="SSF48371">
    <property type="entry name" value="ARM repeat"/>
    <property type="match status" value="2"/>
</dbReference>
<keyword evidence="3" id="KW-0963">Cytoplasm</keyword>
<sequence>MLSQGPQAVTMLQASLSHATPEVRAAAARLAFQLIEDLEADAVAPIGPVMPAVMLALQGFATSSDQEELLKECLESLISAADEEPEFFKAHGLQQLWPFLMEMCKAQHWADSDVRHSAMEAAMSFAEGLVEDFCKPEGLPFMEQLIALNIEWMLEVDEDVDAWTALEDAEEDDDNDGDAVQIGEENLDRLAEHCAEKETLEEVFMTVLFKVIRAALAAPACNWKTVRSVVMAVSQVVEYIDEDAEQGAAWVDQCVDFLIPHMSNPHPRVRYSAYQAVGQVAYDHEPYVQETHHEDLLKAIVVGLDDTNIRVASNAASAFCSVGEELDHESLEPFMDDIMNKLFSRLQKAESRTMQEQCLAGIAVIGEAAEELFEPYYKFVMPVLKEIIANAKATEQRKLRGKAFECVSLIGVAVGKETFAADGHDVMRIMMGFVQAGFEADDPTREYVHEAAGRIATVLEKDFKPYLHALLPGIFTVLAQKGTEYDPNNLPDDDDEDNEMNLQTIGGKTVGLRTAALDEMSECLSLITALIEAVAEEFCEFLPATCTHLMPLLDFPFSEDVREKAYKTWEYVVDSARNASEKGKCDKSVVGTLVGEFLKATVTLMAKSPSGDELDSAAISVLQAQANSVSGVIRKAGSGMLVKGDVTDLVKVLVELLRRVSVDSTDSAETAPKTKKNARASADSDDEDADSDDEGGPTHQSVRYSLVDVAGALMRSSTAEFAEVGLPTFMEVVKQILQNPTASEADRSLALYLADDVVDCLGEHSVPYWNLFMEHACRSVSDKCPTIRQHSASILGNGARQPIFGQIAPAAASQIGGLLKKFGERHRRRRAVNSEAKQVALAVDAGIRSLGLICEFQESNIGGDSTSAWQMWLTSMPLRYDREVGRKAHAQLVELVARGHPVVTAPGQLPRVLAIFADVYRTGFSNSEIDKAMAAVVARAGAASAQQFGARLPERQQKKIESMLKDGSGSGSQAA</sequence>
<proteinExistence type="predicted"/>
<feature type="region of interest" description="Disordered" evidence="6">
    <location>
        <begin position="664"/>
        <end position="701"/>
    </location>
</feature>
<evidence type="ECO:0000256" key="3">
    <source>
        <dbReference type="ARBA" id="ARBA00022490"/>
    </source>
</evidence>
<evidence type="ECO:0000313" key="7">
    <source>
        <dbReference type="EMBL" id="CAE8686163.1"/>
    </source>
</evidence>
<evidence type="ECO:0000256" key="1">
    <source>
        <dbReference type="ARBA" id="ARBA00004496"/>
    </source>
</evidence>
<dbReference type="InterPro" id="IPR040122">
    <property type="entry name" value="Importin_beta"/>
</dbReference>
<dbReference type="GO" id="GO:0005737">
    <property type="term" value="C:cytoplasm"/>
    <property type="evidence" value="ECO:0007669"/>
    <property type="project" value="UniProtKB-SubCell"/>
</dbReference>
<keyword evidence="5" id="KW-0653">Protein transport</keyword>
<dbReference type="AlphaFoldDB" id="A0A813JP78"/>
<evidence type="ECO:0000256" key="6">
    <source>
        <dbReference type="SAM" id="MobiDB-lite"/>
    </source>
</evidence>
<reference evidence="7" key="1">
    <citation type="submission" date="2021-02" db="EMBL/GenBank/DDBJ databases">
        <authorList>
            <person name="Dougan E. K."/>
            <person name="Rhodes N."/>
            <person name="Thang M."/>
            <person name="Chan C."/>
        </authorList>
    </citation>
    <scope>NUCLEOTIDE SEQUENCE</scope>
</reference>
<evidence type="ECO:0000256" key="2">
    <source>
        <dbReference type="ARBA" id="ARBA00022448"/>
    </source>
</evidence>
<dbReference type="Gene3D" id="1.25.10.10">
    <property type="entry name" value="Leucine-rich Repeat Variant"/>
    <property type="match status" value="1"/>
</dbReference>
<organism evidence="7 8">
    <name type="scientific">Polarella glacialis</name>
    <name type="common">Dinoflagellate</name>
    <dbReference type="NCBI Taxonomy" id="89957"/>
    <lineage>
        <taxon>Eukaryota</taxon>
        <taxon>Sar</taxon>
        <taxon>Alveolata</taxon>
        <taxon>Dinophyceae</taxon>
        <taxon>Suessiales</taxon>
        <taxon>Suessiaceae</taxon>
        <taxon>Polarella</taxon>
    </lineage>
</organism>
<dbReference type="Proteomes" id="UP000626109">
    <property type="component" value="Unassembled WGS sequence"/>
</dbReference>
<name>A0A813JP78_POLGL</name>
<dbReference type="InterPro" id="IPR041653">
    <property type="entry name" value="Importin_rep_4"/>
</dbReference>
<dbReference type="GO" id="GO:0005634">
    <property type="term" value="C:nucleus"/>
    <property type="evidence" value="ECO:0007669"/>
    <property type="project" value="UniProtKB-SubCell"/>
</dbReference>
<dbReference type="PANTHER" id="PTHR10527">
    <property type="entry name" value="IMPORTIN BETA"/>
    <property type="match status" value="1"/>
</dbReference>
<dbReference type="EMBL" id="CAJNNW010026541">
    <property type="protein sequence ID" value="CAE8686163.1"/>
    <property type="molecule type" value="Genomic_DNA"/>
</dbReference>
<gene>
    <name evidence="7" type="ORF">PGLA2088_LOCUS24841</name>
</gene>
<evidence type="ECO:0000256" key="5">
    <source>
        <dbReference type="ARBA" id="ARBA00022927"/>
    </source>
</evidence>
<dbReference type="Pfam" id="PF18808">
    <property type="entry name" value="Importin_rep_4"/>
    <property type="match status" value="1"/>
</dbReference>
<feature type="compositionally biased region" description="Acidic residues" evidence="6">
    <location>
        <begin position="683"/>
        <end position="695"/>
    </location>
</feature>
<comment type="caution">
    <text evidence="7">The sequence shown here is derived from an EMBL/GenBank/DDBJ whole genome shotgun (WGS) entry which is preliminary data.</text>
</comment>
<dbReference type="InterPro" id="IPR011989">
    <property type="entry name" value="ARM-like"/>
</dbReference>
<evidence type="ECO:0000313" key="8">
    <source>
        <dbReference type="Proteomes" id="UP000626109"/>
    </source>
</evidence>
<protein>
    <submittedName>
        <fullName evidence="7">Uncharacterized protein</fullName>
    </submittedName>
</protein>
<dbReference type="GO" id="GO:0006606">
    <property type="term" value="P:protein import into nucleus"/>
    <property type="evidence" value="ECO:0007669"/>
    <property type="project" value="InterPro"/>
</dbReference>